<feature type="region of interest" description="Disordered" evidence="3">
    <location>
        <begin position="232"/>
        <end position="269"/>
    </location>
</feature>
<keyword evidence="6" id="KW-1185">Reference proteome</keyword>
<dbReference type="Proteomes" id="UP000518300">
    <property type="component" value="Unassembled WGS sequence"/>
</dbReference>
<organism evidence="5 6">
    <name type="scientific">Pyxidicoccus fallax</name>
    <dbReference type="NCBI Taxonomy" id="394095"/>
    <lineage>
        <taxon>Bacteria</taxon>
        <taxon>Pseudomonadati</taxon>
        <taxon>Myxococcota</taxon>
        <taxon>Myxococcia</taxon>
        <taxon>Myxococcales</taxon>
        <taxon>Cystobacterineae</taxon>
        <taxon>Myxococcaceae</taxon>
        <taxon>Pyxidicoccus</taxon>
    </lineage>
</organism>
<feature type="coiled-coil region" evidence="2">
    <location>
        <begin position="331"/>
        <end position="358"/>
    </location>
</feature>
<name>A0A848LMW1_9BACT</name>
<evidence type="ECO:0000256" key="2">
    <source>
        <dbReference type="SAM" id="Coils"/>
    </source>
</evidence>
<sequence>MFHRLATAALGLSVALFPPRFAAAQSTSELTLEETLALARQRAPSLLDAAGRVAEARGAVAGAAPLLRDNPTLQLEAGPRTLAGGERGTEVGVGLVQPLELGGKQGARRDSARAGLARETASQRDAERRVLGEVAATFLRALHARERTRLAREAETAAVSTAQSTQRRFEAGDVPVVDVNVARVALARARADVAGAEGEEASLLYMLRALLGLGPAEPLGVRGELRALAVTAGGRPERPDQDIQGAAPASASARPDPLAQARTPASTGERPDLVALEAELAQAEADLRLGRSGGWPDLGVGVRYQREVDESAVLGTLNVTLPLFARGQEARVTGEARVRRLQTALEAARRERDVQVEAARVLHRKRQEAVELLEHEALPLLADNESLALKSYEAGEMGLAEFLLVRRDTLEARTAILDSLLQAALARVQLAVETGALP</sequence>
<evidence type="ECO:0000313" key="5">
    <source>
        <dbReference type="EMBL" id="NMO19197.1"/>
    </source>
</evidence>
<dbReference type="InterPro" id="IPR010131">
    <property type="entry name" value="MdtP/NodT-like"/>
</dbReference>
<comment type="similarity">
    <text evidence="1">Belongs to the outer membrane factor (OMF) (TC 1.B.17) family.</text>
</comment>
<dbReference type="PANTHER" id="PTHR30203">
    <property type="entry name" value="OUTER MEMBRANE CATION EFFLUX PROTEIN"/>
    <property type="match status" value="1"/>
</dbReference>
<dbReference type="EMBL" id="JABBJJ010000172">
    <property type="protein sequence ID" value="NMO19197.1"/>
    <property type="molecule type" value="Genomic_DNA"/>
</dbReference>
<feature type="signal peptide" evidence="4">
    <location>
        <begin position="1"/>
        <end position="22"/>
    </location>
</feature>
<protein>
    <submittedName>
        <fullName evidence="5">TolC family protein</fullName>
    </submittedName>
</protein>
<evidence type="ECO:0000256" key="3">
    <source>
        <dbReference type="SAM" id="MobiDB-lite"/>
    </source>
</evidence>
<dbReference type="Pfam" id="PF02321">
    <property type="entry name" value="OEP"/>
    <property type="match status" value="2"/>
</dbReference>
<keyword evidence="2" id="KW-0175">Coiled coil</keyword>
<dbReference type="Gene3D" id="1.20.1600.10">
    <property type="entry name" value="Outer membrane efflux proteins (OEP)"/>
    <property type="match status" value="1"/>
</dbReference>
<keyword evidence="4" id="KW-0732">Signal</keyword>
<dbReference type="PANTHER" id="PTHR30203:SF24">
    <property type="entry name" value="BLR4935 PROTEIN"/>
    <property type="match status" value="1"/>
</dbReference>
<dbReference type="AlphaFoldDB" id="A0A848LMW1"/>
<evidence type="ECO:0000256" key="1">
    <source>
        <dbReference type="ARBA" id="ARBA00007613"/>
    </source>
</evidence>
<gene>
    <name evidence="5" type="ORF">HG543_30655</name>
</gene>
<proteinExistence type="inferred from homology"/>
<evidence type="ECO:0000256" key="4">
    <source>
        <dbReference type="SAM" id="SignalP"/>
    </source>
</evidence>
<dbReference type="InterPro" id="IPR003423">
    <property type="entry name" value="OMP_efflux"/>
</dbReference>
<accession>A0A848LMW1</accession>
<feature type="chain" id="PRO_5032961856" evidence="4">
    <location>
        <begin position="23"/>
        <end position="438"/>
    </location>
</feature>
<feature type="compositionally biased region" description="Low complexity" evidence="3">
    <location>
        <begin position="246"/>
        <end position="259"/>
    </location>
</feature>
<evidence type="ECO:0000313" key="6">
    <source>
        <dbReference type="Proteomes" id="UP000518300"/>
    </source>
</evidence>
<dbReference type="RefSeq" id="WP_169348451.1">
    <property type="nucleotide sequence ID" value="NZ_JABBJJ010000172.1"/>
</dbReference>
<dbReference type="GO" id="GO:0015562">
    <property type="term" value="F:efflux transmembrane transporter activity"/>
    <property type="evidence" value="ECO:0007669"/>
    <property type="project" value="InterPro"/>
</dbReference>
<comment type="caution">
    <text evidence="5">The sequence shown here is derived from an EMBL/GenBank/DDBJ whole genome shotgun (WGS) entry which is preliminary data.</text>
</comment>
<reference evidence="5 6" key="1">
    <citation type="submission" date="2020-04" db="EMBL/GenBank/DDBJ databases">
        <title>Draft genome of Pyxidicoccus fallax type strain.</title>
        <authorList>
            <person name="Whitworth D.E."/>
        </authorList>
    </citation>
    <scope>NUCLEOTIDE SEQUENCE [LARGE SCALE GENOMIC DNA]</scope>
    <source>
        <strain evidence="5 6">DSM 14698</strain>
    </source>
</reference>
<dbReference type="SUPFAM" id="SSF56954">
    <property type="entry name" value="Outer membrane efflux proteins (OEP)"/>
    <property type="match status" value="1"/>
</dbReference>